<dbReference type="PANTHER" id="PTHR11136:SF0">
    <property type="entry name" value="DIHYDROFOLATE SYNTHETASE-RELATED"/>
    <property type="match status" value="1"/>
</dbReference>
<evidence type="ECO:0000256" key="7">
    <source>
        <dbReference type="ARBA" id="ARBA00022840"/>
    </source>
</evidence>
<dbReference type="GO" id="GO:0005737">
    <property type="term" value="C:cytoplasm"/>
    <property type="evidence" value="ECO:0007669"/>
    <property type="project" value="TreeGrafter"/>
</dbReference>
<dbReference type="GO" id="GO:0004326">
    <property type="term" value="F:tetrahydrofolylpolyglutamate synthase activity"/>
    <property type="evidence" value="ECO:0007669"/>
    <property type="project" value="UniProtKB-EC"/>
</dbReference>
<dbReference type="SUPFAM" id="SSF53623">
    <property type="entry name" value="MurD-like peptide ligases, catalytic domain"/>
    <property type="match status" value="1"/>
</dbReference>
<evidence type="ECO:0000313" key="15">
    <source>
        <dbReference type="Proteomes" id="UP000315217"/>
    </source>
</evidence>
<evidence type="ECO:0000259" key="13">
    <source>
        <dbReference type="Pfam" id="PF08245"/>
    </source>
</evidence>
<evidence type="ECO:0000256" key="5">
    <source>
        <dbReference type="ARBA" id="ARBA00022723"/>
    </source>
</evidence>
<dbReference type="EMBL" id="VBAI01000193">
    <property type="protein sequence ID" value="TMJ08464.1"/>
    <property type="molecule type" value="Genomic_DNA"/>
</dbReference>
<comment type="catalytic activity">
    <reaction evidence="10">
        <text>(6S)-5,6,7,8-tetrahydrofolyl-(gamma-L-Glu)(n) + L-glutamate + ATP = (6S)-5,6,7,8-tetrahydrofolyl-(gamma-L-Glu)(n+1) + ADP + phosphate + H(+)</text>
        <dbReference type="Rhea" id="RHEA:10580"/>
        <dbReference type="Rhea" id="RHEA-COMP:14738"/>
        <dbReference type="Rhea" id="RHEA-COMP:14740"/>
        <dbReference type="ChEBI" id="CHEBI:15378"/>
        <dbReference type="ChEBI" id="CHEBI:29985"/>
        <dbReference type="ChEBI" id="CHEBI:30616"/>
        <dbReference type="ChEBI" id="CHEBI:43474"/>
        <dbReference type="ChEBI" id="CHEBI:141005"/>
        <dbReference type="ChEBI" id="CHEBI:456216"/>
        <dbReference type="EC" id="6.3.2.17"/>
    </reaction>
</comment>
<dbReference type="GO" id="GO:0005524">
    <property type="term" value="F:ATP binding"/>
    <property type="evidence" value="ECO:0007669"/>
    <property type="project" value="UniProtKB-KW"/>
</dbReference>
<evidence type="ECO:0000256" key="10">
    <source>
        <dbReference type="ARBA" id="ARBA00047493"/>
    </source>
</evidence>
<dbReference type="Pfam" id="PF02875">
    <property type="entry name" value="Mur_ligase_C"/>
    <property type="match status" value="1"/>
</dbReference>
<evidence type="ECO:0000256" key="11">
    <source>
        <dbReference type="PIRNR" id="PIRNR001563"/>
    </source>
</evidence>
<dbReference type="InterPro" id="IPR018109">
    <property type="entry name" value="Folylpolyglutamate_synth_CS"/>
</dbReference>
<dbReference type="PIRSF" id="PIRSF001563">
    <property type="entry name" value="Folylpolyglu_synth"/>
    <property type="match status" value="1"/>
</dbReference>
<keyword evidence="6 11" id="KW-0547">Nucleotide-binding</keyword>
<accession>A0A537LKC6</accession>
<sequence length="450" mass="48716">MNTSADEQARAFIDGLLTRARPQAQDTARLRRVEILLHRLSDPHRAVPTVLIAGTKGKGSTAAMLASMLQAAGHRVGLYTKPHLVDYRERIRVDDALISPEDLAALVELARPQVEAMAAEPLGLPTYFELSVALAFLHFARSRADLAIVEVGLGGRLDATNIAEPIVSVITPVSYDHMDVLGGTLDQIAREKAGIIRARGAVVSAPQSAEPLAAIIDVCTRHEAKLTLVNEVMRWQALEATLHDQVFEMAGPWRDYGRLRLPLVGAHQLTNAATAVATAEVLAERGVAFAPGGIRSGLAAVRWPARVEVVGERPYVVVDVAHNPASLGALRQTLEAMFPGRRLILVFGMVATHDHRACTSLIAPLADVVITTTPQHVKPLPARVLAEEVARYAAQVEVIDDRLAAVRRALALARPDDVVVITGSFFLVGEVRDTLQRELIQQERAHAEPH</sequence>
<evidence type="ECO:0000256" key="8">
    <source>
        <dbReference type="ARBA" id="ARBA00022842"/>
    </source>
</evidence>
<comment type="caution">
    <text evidence="14">The sequence shown here is derived from an EMBL/GenBank/DDBJ whole genome shotgun (WGS) entry which is preliminary data.</text>
</comment>
<dbReference type="GO" id="GO:0046872">
    <property type="term" value="F:metal ion binding"/>
    <property type="evidence" value="ECO:0007669"/>
    <property type="project" value="UniProtKB-KW"/>
</dbReference>
<dbReference type="Proteomes" id="UP000315217">
    <property type="component" value="Unassembled WGS sequence"/>
</dbReference>
<evidence type="ECO:0000313" key="14">
    <source>
        <dbReference type="EMBL" id="TMJ08464.1"/>
    </source>
</evidence>
<dbReference type="FunFam" id="3.40.1190.10:FF:000011">
    <property type="entry name" value="Folylpolyglutamate synthase/dihydrofolate synthase"/>
    <property type="match status" value="1"/>
</dbReference>
<feature type="domain" description="Mur ligase central" evidence="13">
    <location>
        <begin position="52"/>
        <end position="279"/>
    </location>
</feature>
<evidence type="ECO:0000256" key="2">
    <source>
        <dbReference type="ARBA" id="ARBA00008276"/>
    </source>
</evidence>
<dbReference type="GO" id="GO:0008841">
    <property type="term" value="F:dihydrofolate synthase activity"/>
    <property type="evidence" value="ECO:0007669"/>
    <property type="project" value="TreeGrafter"/>
</dbReference>
<evidence type="ECO:0000256" key="4">
    <source>
        <dbReference type="ARBA" id="ARBA00022598"/>
    </source>
</evidence>
<dbReference type="InterPro" id="IPR013221">
    <property type="entry name" value="Mur_ligase_cen"/>
</dbReference>
<keyword evidence="4 11" id="KW-0436">Ligase</keyword>
<evidence type="ECO:0000256" key="6">
    <source>
        <dbReference type="ARBA" id="ARBA00022741"/>
    </source>
</evidence>
<keyword evidence="8" id="KW-0460">Magnesium</keyword>
<comment type="cofactor">
    <cofactor evidence="1">
        <name>Mg(2+)</name>
        <dbReference type="ChEBI" id="CHEBI:18420"/>
    </cofactor>
</comment>
<gene>
    <name evidence="14" type="ORF">E6G98_12150</name>
</gene>
<feature type="domain" description="Mur ligase C-terminal" evidence="12">
    <location>
        <begin position="306"/>
        <end position="425"/>
    </location>
</feature>
<dbReference type="Pfam" id="PF08245">
    <property type="entry name" value="Mur_ligase_M"/>
    <property type="match status" value="1"/>
</dbReference>
<dbReference type="InterPro" id="IPR036565">
    <property type="entry name" value="Mur-like_cat_sf"/>
</dbReference>
<evidence type="ECO:0000256" key="1">
    <source>
        <dbReference type="ARBA" id="ARBA00001946"/>
    </source>
</evidence>
<evidence type="ECO:0000256" key="9">
    <source>
        <dbReference type="ARBA" id="ARBA00030592"/>
    </source>
</evidence>
<dbReference type="Gene3D" id="3.90.190.20">
    <property type="entry name" value="Mur ligase, C-terminal domain"/>
    <property type="match status" value="1"/>
</dbReference>
<keyword evidence="7 11" id="KW-0067">ATP-binding</keyword>
<proteinExistence type="inferred from homology"/>
<dbReference type="PROSITE" id="PS01011">
    <property type="entry name" value="FOLYLPOLYGLU_SYNT_1"/>
    <property type="match status" value="1"/>
</dbReference>
<dbReference type="PANTHER" id="PTHR11136">
    <property type="entry name" value="FOLYLPOLYGLUTAMATE SYNTHASE-RELATED"/>
    <property type="match status" value="1"/>
</dbReference>
<dbReference type="AlphaFoldDB" id="A0A537LKC6"/>
<reference evidence="14 15" key="1">
    <citation type="journal article" date="2019" name="Nat. Microbiol.">
        <title>Mediterranean grassland soil C-N compound turnover is dependent on rainfall and depth, and is mediated by genomically divergent microorganisms.</title>
        <authorList>
            <person name="Diamond S."/>
            <person name="Andeer P.F."/>
            <person name="Li Z."/>
            <person name="Crits-Christoph A."/>
            <person name="Burstein D."/>
            <person name="Anantharaman K."/>
            <person name="Lane K.R."/>
            <person name="Thomas B.C."/>
            <person name="Pan C."/>
            <person name="Northen T.R."/>
            <person name="Banfield J.F."/>
        </authorList>
    </citation>
    <scope>NUCLEOTIDE SEQUENCE [LARGE SCALE GENOMIC DNA]</scope>
    <source>
        <strain evidence="14">NP_1</strain>
    </source>
</reference>
<dbReference type="NCBIfam" id="TIGR01499">
    <property type="entry name" value="folC"/>
    <property type="match status" value="1"/>
</dbReference>
<evidence type="ECO:0000259" key="12">
    <source>
        <dbReference type="Pfam" id="PF02875"/>
    </source>
</evidence>
<dbReference type="InterPro" id="IPR036615">
    <property type="entry name" value="Mur_ligase_C_dom_sf"/>
</dbReference>
<organism evidence="14 15">
    <name type="scientific">Candidatus Segetimicrobium genomatis</name>
    <dbReference type="NCBI Taxonomy" id="2569760"/>
    <lineage>
        <taxon>Bacteria</taxon>
        <taxon>Bacillati</taxon>
        <taxon>Candidatus Sysuimicrobiota</taxon>
        <taxon>Candidatus Sysuimicrobiia</taxon>
        <taxon>Candidatus Sysuimicrobiales</taxon>
        <taxon>Candidatus Segetimicrobiaceae</taxon>
        <taxon>Candidatus Segetimicrobium</taxon>
    </lineage>
</organism>
<dbReference type="EC" id="6.3.2.17" evidence="3"/>
<evidence type="ECO:0000256" key="3">
    <source>
        <dbReference type="ARBA" id="ARBA00013025"/>
    </source>
</evidence>
<comment type="similarity">
    <text evidence="2 11">Belongs to the folylpolyglutamate synthase family.</text>
</comment>
<protein>
    <recommendedName>
        <fullName evidence="3">tetrahydrofolate synthase</fullName>
        <ecNumber evidence="3">6.3.2.17</ecNumber>
    </recommendedName>
    <alternativeName>
        <fullName evidence="9">Tetrahydrofolylpolyglutamate synthase</fullName>
    </alternativeName>
</protein>
<dbReference type="SUPFAM" id="SSF53244">
    <property type="entry name" value="MurD-like peptide ligases, peptide-binding domain"/>
    <property type="match status" value="1"/>
</dbReference>
<dbReference type="Gene3D" id="3.40.1190.10">
    <property type="entry name" value="Mur-like, catalytic domain"/>
    <property type="match status" value="1"/>
</dbReference>
<dbReference type="InterPro" id="IPR001645">
    <property type="entry name" value="Folylpolyglutamate_synth"/>
</dbReference>
<keyword evidence="5" id="KW-0479">Metal-binding</keyword>
<dbReference type="InterPro" id="IPR004101">
    <property type="entry name" value="Mur_ligase_C"/>
</dbReference>
<name>A0A537LKC6_9BACT</name>